<dbReference type="InterPro" id="IPR001461">
    <property type="entry name" value="Aspartic_peptidase_A1"/>
</dbReference>
<keyword evidence="2" id="KW-0732">Signal</keyword>
<reference evidence="5" key="1">
    <citation type="submission" date="2022-11" db="EMBL/GenBank/DDBJ databases">
        <authorList>
            <person name="Hyden B.L."/>
            <person name="Feng K."/>
            <person name="Yates T."/>
            <person name="Jawdy S."/>
            <person name="Smart L.B."/>
            <person name="Muchero W."/>
        </authorList>
    </citation>
    <scope>NUCLEOTIDE SEQUENCE</scope>
    <source>
        <tissue evidence="5">Shoot tip</tissue>
    </source>
</reference>
<dbReference type="InterPro" id="IPR021109">
    <property type="entry name" value="Peptidase_aspartic_dom_sf"/>
</dbReference>
<dbReference type="EMBL" id="JAPFFM010000001">
    <property type="protein sequence ID" value="KAJ6777792.1"/>
    <property type="molecule type" value="Genomic_DNA"/>
</dbReference>
<dbReference type="Proteomes" id="UP001151752">
    <property type="component" value="Chromosome 16"/>
</dbReference>
<feature type="signal peptide" evidence="2">
    <location>
        <begin position="1"/>
        <end position="24"/>
    </location>
</feature>
<reference evidence="5" key="2">
    <citation type="journal article" date="2023" name="Int. J. Mol. Sci.">
        <title>De Novo Assembly and Annotation of 11 Diverse Shrub Willow (Salix) Genomes Reveals Novel Gene Organization in Sex-Linked Regions.</title>
        <authorList>
            <person name="Hyden B."/>
            <person name="Feng K."/>
            <person name="Yates T.B."/>
            <person name="Jawdy S."/>
            <person name="Cereghino C."/>
            <person name="Smart L.B."/>
            <person name="Muchero W."/>
        </authorList>
    </citation>
    <scope>NUCLEOTIDE SEQUENCE</scope>
    <source>
        <tissue evidence="5">Shoot tip</tissue>
    </source>
</reference>
<evidence type="ECO:0000313" key="6">
    <source>
        <dbReference type="Proteomes" id="UP001151752"/>
    </source>
</evidence>
<gene>
    <name evidence="5" type="ORF">OIU74_001715</name>
</gene>
<accession>A0A9Q1ANS1</accession>
<dbReference type="InterPro" id="IPR032861">
    <property type="entry name" value="TAXi_N"/>
</dbReference>
<dbReference type="PANTHER" id="PTHR47965:SF6">
    <property type="entry name" value="ASPARTIC PROTEINASE GIP1-RELATED"/>
    <property type="match status" value="1"/>
</dbReference>
<evidence type="ECO:0000259" key="3">
    <source>
        <dbReference type="Pfam" id="PF14541"/>
    </source>
</evidence>
<dbReference type="Pfam" id="PF14543">
    <property type="entry name" value="TAXi_N"/>
    <property type="match status" value="1"/>
</dbReference>
<organism evidence="5 6">
    <name type="scientific">Salix koriyanagi</name>
    <dbReference type="NCBI Taxonomy" id="2511006"/>
    <lineage>
        <taxon>Eukaryota</taxon>
        <taxon>Viridiplantae</taxon>
        <taxon>Streptophyta</taxon>
        <taxon>Embryophyta</taxon>
        <taxon>Tracheophyta</taxon>
        <taxon>Spermatophyta</taxon>
        <taxon>Magnoliopsida</taxon>
        <taxon>eudicotyledons</taxon>
        <taxon>Gunneridae</taxon>
        <taxon>Pentapetalae</taxon>
        <taxon>rosids</taxon>
        <taxon>fabids</taxon>
        <taxon>Malpighiales</taxon>
        <taxon>Salicaceae</taxon>
        <taxon>Saliceae</taxon>
        <taxon>Salix</taxon>
    </lineage>
</organism>
<evidence type="ECO:0000313" key="5">
    <source>
        <dbReference type="EMBL" id="KAJ6777792.1"/>
    </source>
</evidence>
<evidence type="ECO:0000259" key="4">
    <source>
        <dbReference type="Pfam" id="PF14543"/>
    </source>
</evidence>
<dbReference type="PANTHER" id="PTHR47965">
    <property type="entry name" value="ASPARTYL PROTEASE-RELATED"/>
    <property type="match status" value="1"/>
</dbReference>
<comment type="caution">
    <text evidence="5">The sequence shown here is derived from an EMBL/GenBank/DDBJ whole genome shotgun (WGS) entry which is preliminary data.</text>
</comment>
<dbReference type="AlphaFoldDB" id="A0A9Q1ANS1"/>
<dbReference type="SUPFAM" id="SSF50630">
    <property type="entry name" value="Acid proteases"/>
    <property type="match status" value="1"/>
</dbReference>
<evidence type="ECO:0008006" key="7">
    <source>
        <dbReference type="Google" id="ProtNLM"/>
    </source>
</evidence>
<dbReference type="GO" id="GO:0004190">
    <property type="term" value="F:aspartic-type endopeptidase activity"/>
    <property type="evidence" value="ECO:0007669"/>
    <property type="project" value="InterPro"/>
</dbReference>
<feature type="chain" id="PRO_5040345160" description="Peptidase A1 domain-containing protein" evidence="2">
    <location>
        <begin position="25"/>
        <end position="433"/>
    </location>
</feature>
<dbReference type="GO" id="GO:0006508">
    <property type="term" value="P:proteolysis"/>
    <property type="evidence" value="ECO:0007669"/>
    <property type="project" value="InterPro"/>
</dbReference>
<sequence length="433" mass="47173">MSPTDLAVPLLIIFFYLSFISSQAAPPLQTPIQKDHSTSQYVITAYVRTPLKLTKLLLDLGATYTWVNCDDYTSSTYRHAPCNSSIANLLGAYACLDLCDGAPSPNCGNNSFILFPDNPIKPVDYRKVNGVNTAIIDSFALSSSTQGSLALINSFIFSCARTGFLKGLAKGSKSQPGVAHFGSRGPYNLLPGIDLSKSLLYTPLISNPFGKDSDPDKPRASPDYYIGLSSIKVNGKMVALNKSLLAIDGETGSGGTKISTVVPYTKLQSSIYKTFITAFLKEAVSSAFNLTTTKPVKPFRACYPASAVKKYVSAVLYYLSARGDALVIHHYDGPLLVSILLPPSLAAIFDRVYIRVEMVMPARFSKRPGPIGLRLQGWQLSKESRILIFSFRKCIPYTNVFVNSDFVSSFLLEGRKSSSCLLGNRFCSSNSRQ</sequence>
<feature type="domain" description="Xylanase inhibitor C-terminal" evidence="3">
    <location>
        <begin position="223"/>
        <end position="310"/>
    </location>
</feature>
<name>A0A9Q1ANS1_9ROSI</name>
<dbReference type="Gene3D" id="2.40.70.10">
    <property type="entry name" value="Acid Proteases"/>
    <property type="match status" value="2"/>
</dbReference>
<evidence type="ECO:0000256" key="2">
    <source>
        <dbReference type="SAM" id="SignalP"/>
    </source>
</evidence>
<keyword evidence="6" id="KW-1185">Reference proteome</keyword>
<dbReference type="InterPro" id="IPR032799">
    <property type="entry name" value="TAXi_C"/>
</dbReference>
<feature type="domain" description="Xylanase inhibitor N-terminal" evidence="4">
    <location>
        <begin position="41"/>
        <end position="173"/>
    </location>
</feature>
<proteinExistence type="inferred from homology"/>
<dbReference type="Pfam" id="PF14541">
    <property type="entry name" value="TAXi_C"/>
    <property type="match status" value="1"/>
</dbReference>
<evidence type="ECO:0000256" key="1">
    <source>
        <dbReference type="ARBA" id="ARBA00007447"/>
    </source>
</evidence>
<comment type="similarity">
    <text evidence="1">Belongs to the peptidase A1 family.</text>
</comment>
<protein>
    <recommendedName>
        <fullName evidence="7">Peptidase A1 domain-containing protein</fullName>
    </recommendedName>
</protein>